<evidence type="ECO:0000256" key="3">
    <source>
        <dbReference type="ARBA" id="ARBA00022692"/>
    </source>
</evidence>
<dbReference type="InterPro" id="IPR011990">
    <property type="entry name" value="TPR-like_helical_dom_sf"/>
</dbReference>
<dbReference type="PANTHER" id="PTHR14226:SF29">
    <property type="entry name" value="NEUROPATHY TARGET ESTERASE SWS"/>
    <property type="match status" value="1"/>
</dbReference>
<feature type="domain" description="Cyclic nucleotide-binding" evidence="11">
    <location>
        <begin position="958"/>
        <end position="1074"/>
    </location>
</feature>
<dbReference type="InterPro" id="IPR002641">
    <property type="entry name" value="PNPLA_dom"/>
</dbReference>
<dbReference type="Gene3D" id="2.60.120.10">
    <property type="entry name" value="Jelly Rolls"/>
    <property type="match status" value="3"/>
</dbReference>
<evidence type="ECO:0000313" key="15">
    <source>
        <dbReference type="EMBL" id="CAL4772121.1"/>
    </source>
</evidence>
<reference evidence="13" key="1">
    <citation type="submission" date="2022-10" db="EMBL/GenBank/DDBJ databases">
        <authorList>
            <person name="Chen Y."/>
            <person name="Dougan E. K."/>
            <person name="Chan C."/>
            <person name="Rhodes N."/>
            <person name="Thang M."/>
        </authorList>
    </citation>
    <scope>NUCLEOTIDE SEQUENCE</scope>
</reference>
<dbReference type="Proteomes" id="UP001152797">
    <property type="component" value="Unassembled WGS sequence"/>
</dbReference>
<evidence type="ECO:0000259" key="11">
    <source>
        <dbReference type="PROSITE" id="PS50042"/>
    </source>
</evidence>
<feature type="region of interest" description="Disordered" evidence="10">
    <location>
        <begin position="593"/>
        <end position="618"/>
    </location>
</feature>
<dbReference type="Pfam" id="PF00027">
    <property type="entry name" value="cNMP_binding"/>
    <property type="match status" value="1"/>
</dbReference>
<protein>
    <submittedName>
        <fullName evidence="15">Patatin-like phospholipase domain-containing protein 7 (Neuropathy target esterase-related esteras e) (NRE) (NTE-related esterase)</fullName>
    </submittedName>
</protein>
<dbReference type="EMBL" id="CAMXCT020000921">
    <property type="protein sequence ID" value="CAL1138184.1"/>
    <property type="molecule type" value="Genomic_DNA"/>
</dbReference>
<dbReference type="Gene3D" id="3.40.1090.10">
    <property type="entry name" value="Cytosolic phospholipase A2 catalytic domain"/>
    <property type="match status" value="2"/>
</dbReference>
<accession>A0A9P1C4C0</accession>
<keyword evidence="16" id="KW-1185">Reference proteome</keyword>
<evidence type="ECO:0000313" key="14">
    <source>
        <dbReference type="EMBL" id="CAL1138184.1"/>
    </source>
</evidence>
<feature type="region of interest" description="Disordered" evidence="10">
    <location>
        <begin position="1674"/>
        <end position="1694"/>
    </location>
</feature>
<dbReference type="SMART" id="SM00100">
    <property type="entry name" value="cNMP"/>
    <property type="match status" value="2"/>
</dbReference>
<evidence type="ECO:0000259" key="12">
    <source>
        <dbReference type="PROSITE" id="PS51635"/>
    </source>
</evidence>
<dbReference type="InterPro" id="IPR000595">
    <property type="entry name" value="cNMP-bd_dom"/>
</dbReference>
<dbReference type="GO" id="GO:0004622">
    <property type="term" value="F:phosphatidylcholine lysophospholipase activity"/>
    <property type="evidence" value="ECO:0007669"/>
    <property type="project" value="UniProtKB-ARBA"/>
</dbReference>
<dbReference type="InterPro" id="IPR050301">
    <property type="entry name" value="NTE"/>
</dbReference>
<comment type="caution">
    <text evidence="13">The sequence shown here is derived from an EMBL/GenBank/DDBJ whole genome shotgun (WGS) entry which is preliminary data.</text>
</comment>
<reference evidence="14" key="2">
    <citation type="submission" date="2024-04" db="EMBL/GenBank/DDBJ databases">
        <authorList>
            <person name="Chen Y."/>
            <person name="Shah S."/>
            <person name="Dougan E. K."/>
            <person name="Thang M."/>
            <person name="Chan C."/>
        </authorList>
    </citation>
    <scope>NUCLEOTIDE SEQUENCE [LARGE SCALE GENOMIC DNA]</scope>
</reference>
<evidence type="ECO:0000256" key="8">
    <source>
        <dbReference type="ARBA" id="ARBA00023136"/>
    </source>
</evidence>
<dbReference type="OrthoDB" id="444607at2759"/>
<feature type="short sequence motif" description="GXGXXG" evidence="9">
    <location>
        <begin position="1335"/>
        <end position="1340"/>
    </location>
</feature>
<keyword evidence="3" id="KW-0812">Transmembrane</keyword>
<proteinExistence type="inferred from homology"/>
<keyword evidence="4 9" id="KW-0378">Hydrolase</keyword>
<evidence type="ECO:0000256" key="7">
    <source>
        <dbReference type="ARBA" id="ARBA00023098"/>
    </source>
</evidence>
<dbReference type="CDD" id="cd00038">
    <property type="entry name" value="CAP_ED"/>
    <property type="match status" value="1"/>
</dbReference>
<keyword evidence="7 9" id="KW-0443">Lipid metabolism</keyword>
<evidence type="ECO:0000256" key="2">
    <source>
        <dbReference type="ARBA" id="ARBA00006636"/>
    </source>
</evidence>
<evidence type="ECO:0000256" key="4">
    <source>
        <dbReference type="ARBA" id="ARBA00022801"/>
    </source>
</evidence>
<evidence type="ECO:0000256" key="9">
    <source>
        <dbReference type="PROSITE-ProRule" id="PRU01161"/>
    </source>
</evidence>
<evidence type="ECO:0000256" key="5">
    <source>
        <dbReference type="ARBA" id="ARBA00022963"/>
    </source>
</evidence>
<keyword evidence="5 9" id="KW-0442">Lipid degradation</keyword>
<dbReference type="PROSITE" id="PS51635">
    <property type="entry name" value="PNPLA"/>
    <property type="match status" value="1"/>
</dbReference>
<comment type="subcellular location">
    <subcellularLocation>
        <location evidence="1">Membrane</location>
    </subcellularLocation>
</comment>
<dbReference type="GO" id="GO:0016042">
    <property type="term" value="P:lipid catabolic process"/>
    <property type="evidence" value="ECO:0007669"/>
    <property type="project" value="UniProtKB-UniRule"/>
</dbReference>
<keyword evidence="8" id="KW-0472">Membrane</keyword>
<dbReference type="InterPro" id="IPR014710">
    <property type="entry name" value="RmlC-like_jellyroll"/>
</dbReference>
<evidence type="ECO:0000256" key="1">
    <source>
        <dbReference type="ARBA" id="ARBA00004370"/>
    </source>
</evidence>
<keyword evidence="6" id="KW-1133">Transmembrane helix</keyword>
<dbReference type="InterPro" id="IPR018490">
    <property type="entry name" value="cNMP-bd_dom_sf"/>
</dbReference>
<feature type="domain" description="Cyclic nucleotide-binding" evidence="11">
    <location>
        <begin position="685"/>
        <end position="749"/>
    </location>
</feature>
<evidence type="ECO:0000256" key="6">
    <source>
        <dbReference type="ARBA" id="ARBA00022989"/>
    </source>
</evidence>
<dbReference type="Gene3D" id="1.25.40.10">
    <property type="entry name" value="Tetratricopeptide repeat domain"/>
    <property type="match status" value="3"/>
</dbReference>
<dbReference type="GO" id="GO:0016020">
    <property type="term" value="C:membrane"/>
    <property type="evidence" value="ECO:0007669"/>
    <property type="project" value="UniProtKB-SubCell"/>
</dbReference>
<dbReference type="EMBL" id="CAMXCT030000921">
    <property type="protein sequence ID" value="CAL4772121.1"/>
    <property type="molecule type" value="Genomic_DNA"/>
</dbReference>
<dbReference type="SUPFAM" id="SSF51206">
    <property type="entry name" value="cAMP-binding domain-like"/>
    <property type="match status" value="3"/>
</dbReference>
<comment type="similarity">
    <text evidence="2">Belongs to the NTE family.</text>
</comment>
<evidence type="ECO:0000313" key="16">
    <source>
        <dbReference type="Proteomes" id="UP001152797"/>
    </source>
</evidence>
<dbReference type="SUPFAM" id="SSF52151">
    <property type="entry name" value="FabD/lysophospholipase-like"/>
    <property type="match status" value="1"/>
</dbReference>
<name>A0A9P1C4C0_9DINO</name>
<dbReference type="InterPro" id="IPR016035">
    <property type="entry name" value="Acyl_Trfase/lysoPLipase"/>
</dbReference>
<evidence type="ECO:0000256" key="10">
    <source>
        <dbReference type="SAM" id="MobiDB-lite"/>
    </source>
</evidence>
<dbReference type="PANTHER" id="PTHR14226">
    <property type="entry name" value="NEUROPATHY TARGET ESTERASE/SWISS CHEESE D.MELANOGASTER"/>
    <property type="match status" value="1"/>
</dbReference>
<organism evidence="13">
    <name type="scientific">Cladocopium goreaui</name>
    <dbReference type="NCBI Taxonomy" id="2562237"/>
    <lineage>
        <taxon>Eukaryota</taxon>
        <taxon>Sar</taxon>
        <taxon>Alveolata</taxon>
        <taxon>Dinophyceae</taxon>
        <taxon>Suessiales</taxon>
        <taxon>Symbiodiniaceae</taxon>
        <taxon>Cladocopium</taxon>
    </lineage>
</organism>
<feature type="domain" description="Cyclic nucleotide-binding" evidence="11">
    <location>
        <begin position="866"/>
        <end position="944"/>
    </location>
</feature>
<feature type="short sequence motif" description="GXSXG" evidence="9">
    <location>
        <begin position="1362"/>
        <end position="1366"/>
    </location>
</feature>
<dbReference type="PROSITE" id="PS50042">
    <property type="entry name" value="CNMP_BINDING_3"/>
    <property type="match status" value="3"/>
</dbReference>
<evidence type="ECO:0000313" key="13">
    <source>
        <dbReference type="EMBL" id="CAI3984809.1"/>
    </source>
</evidence>
<sequence>MESVANAVSLAASAASLALDASTDAVAPLWAQLQLILSAAAQVTSAFWLLLAEALGQLGRAVLTHPKLAVAVIGVPVVSVALNVDGMSQAVLLHKVLDSECLTPTLVLYTSAICKVRKNWRLALGLFQEIAGSSLEANDFSYGATISACERGAQWLHAISLLRQRKPDLPSFNATCSACRGVAWTKALQLMRTDLRLRLNVVSFNSTNSACEKASAWCKALMLLEDLQQRFLSSDVVTCNACISACETSETWQRALGLLGLLSATAAVASLITYNAALSACKVMLGWVAALELLALLLRSRTSPDLVTHNAAITACCTQWQWAFFIFHRLKWTCKMQSAQNALHLAQMADIITYGAIIAASENAARWRSAVGWMEEMVIRHLQPDVVACNSSMSACEKASQWQQSWCLLMSLRGVRADACSHDAAVSACEKRSEWQPAFLLLTTMQVRGFRGSLISRAATGSSAGKAFSWQSSALFLSQAKSRTLRPDLAWWNSSLSAGEKAFQWRQSLSLYRVQFQCGGEAASGPVAAACAHLGLWKQVLQLPHDDMVLGAAITACEKWRKEGVLTLVAAGFINLSWERGLRDSRSGRLQSAGRRALSEVSMGGHSSGEGESDMDEARWEEIERAEEQSPDVRYEAQRLPDASPSMLSVLQEERTKGCRFFMGGHSGGSFAKSDECLQFLEQQVEDIEYQPDELVFQQGSARSAFLVVKQGEVVVEHGCRSADVYSVGPGNAIVGLLFMLASIPGGASTGSSWSVHSSSARAGAAGALVSAVPLKAFKEAFERFPKAMQRLVQRLSVRFSTVVFDTLSTYFGLRSEFMTQSTFKANEAPLEELRNLSPSEAFQPLLESCGEKGEKELEKAEMLKFEAGSFAIPPQSRAKHLLLLLEGDLAVEMQNGAETSRISPGNVIGELSILTDKASYIYYRCISKCVFAALSREVCIRLLEECPRTFILTLLHLIVGRTASWLHRVDACLDWLTVEGSSCLYRQGDEMSGFFMVLSGRLVALEKVEEKPGVPRVLRQSRQTERVTDLLQRGRLCGELDCLRKSCYSQTVRACRDSELCRVSPTLLQLIAMDFPQAILHFSSYIGSRPQQLQDVSSAKYKTTITVVPATKDVDIHEVCSNLTSALSKLGKTMHISPSTDLFFSPGLKGSARSLDEGRLGRLLADMEERSRWLVYEAEPNNDASITDWTKRCVRQADHILVAANFNGQGRGDVPQTPNEKYVQDAAPLYVTRELLLLHKGAGGKASQLASMDDWFVGSAAHADALKPGVSGFVRHHLFVHKGRKSQRSTRHYLNQRPWARRWHHVRLGPEDARDWARVARLLAGKAVGVCFGGGGARGNVHFGVIQAMQELGIPIDVVSGTSFGALAAAMYAISAPEPSSLRRVVKRVMTTQFSTRKLLMDLTFPRTANFTGAFLNAMLKDIFARRRCEDLLIPFSCTSTDIVQFEEKVHRDGPLWRVVRASMSLVGIAPPLPHQERREDGKVTTTLLVDGGYSNQYPIEVLKEHGAGIVICVECCPDYSPVCTDYGDAVWGGLVTLKRRLLCCRRNTANQDRDPPTQAEIQERLMYLVEALKDPHRERANLVISPDVSPYGLLDMPKYQEIIQLGYNTARVALGQWLADEAPDSIREIIRIAKEEEIASKSINEVEYGSRLNYATWRKNATRVARKLLKRRSRAASEDHDDAADYEAESEG</sequence>
<dbReference type="InterPro" id="IPR056556">
    <property type="entry name" value="NTE1_P-loop_dom"/>
</dbReference>
<feature type="active site" description="Proton acceptor" evidence="9">
    <location>
        <position position="1492"/>
    </location>
</feature>
<dbReference type="EMBL" id="CAMXCT010000921">
    <property type="protein sequence ID" value="CAI3984809.1"/>
    <property type="molecule type" value="Genomic_DNA"/>
</dbReference>
<feature type="domain" description="PNPLA" evidence="12">
    <location>
        <begin position="1331"/>
        <end position="1505"/>
    </location>
</feature>
<feature type="active site" description="Nucleophile" evidence="9">
    <location>
        <position position="1364"/>
    </location>
</feature>
<feature type="compositionally biased region" description="Acidic residues" evidence="10">
    <location>
        <begin position="1681"/>
        <end position="1694"/>
    </location>
</feature>
<dbReference type="Pfam" id="PF01734">
    <property type="entry name" value="Patatin"/>
    <property type="match status" value="1"/>
</dbReference>
<gene>
    <name evidence="13" type="ORF">C1SCF055_LOCUS12320</name>
</gene>
<dbReference type="Pfam" id="PF24179">
    <property type="entry name" value="NTE_Ploop"/>
    <property type="match status" value="1"/>
</dbReference>
<feature type="short sequence motif" description="DGA/G" evidence="9">
    <location>
        <begin position="1492"/>
        <end position="1494"/>
    </location>
</feature>